<dbReference type="EMBL" id="BRXE01000048">
    <property type="protein sequence ID" value="GLB84365.1"/>
    <property type="molecule type" value="Genomic_DNA"/>
</dbReference>
<dbReference type="EMBL" id="BRZI01000015">
    <property type="protein sequence ID" value="GLD30570.1"/>
    <property type="molecule type" value="Genomic_DNA"/>
</dbReference>
<feature type="region of interest" description="Disordered" evidence="1">
    <location>
        <begin position="1"/>
        <end position="24"/>
    </location>
</feature>
<gene>
    <name evidence="3" type="ORF">Mkiyose1413_24530</name>
    <name evidence="2" type="ORF">SRL2020028_36210</name>
</gene>
<evidence type="ECO:0000313" key="4">
    <source>
        <dbReference type="Proteomes" id="UP001064782"/>
    </source>
</evidence>
<accession>A0A9P3UUD5</accession>
<dbReference type="RefSeq" id="WP_236980050.1">
    <property type="nucleotide sequence ID" value="NZ_BRXE01000048.1"/>
</dbReference>
<organism evidence="3 4">
    <name type="scientific">Mycobacterium kiyosense</name>
    <dbReference type="NCBI Taxonomy" id="2871094"/>
    <lineage>
        <taxon>Bacteria</taxon>
        <taxon>Bacillati</taxon>
        <taxon>Actinomycetota</taxon>
        <taxon>Actinomycetes</taxon>
        <taxon>Mycobacteriales</taxon>
        <taxon>Mycobacteriaceae</taxon>
        <taxon>Mycobacterium</taxon>
    </lineage>
</organism>
<evidence type="ECO:0000313" key="2">
    <source>
        <dbReference type="EMBL" id="GLB84365.1"/>
    </source>
</evidence>
<keyword evidence="4" id="KW-1185">Reference proteome</keyword>
<comment type="caution">
    <text evidence="3">The sequence shown here is derived from an EMBL/GenBank/DDBJ whole genome shotgun (WGS) entry which is preliminary data.</text>
</comment>
<protein>
    <submittedName>
        <fullName evidence="3">Uncharacterized protein</fullName>
    </submittedName>
</protein>
<dbReference type="Proteomes" id="UP001165663">
    <property type="component" value="Unassembled WGS sequence"/>
</dbReference>
<sequence>MVTQTFGVGDRPSNGAPRRNRDDGQALRHRLEVVAADTGDVVQTTGGWLFDRVMAGWQVNVLLPRGCAARPLQILGVRVSELESELDETDLRSHGLAVSSEAFNADDRVRNKVRKALDKRFADVALWGEHWPLGMTRGMRRIEYTLSAAARAFKGQALHAAGLPYGAVDSVESLFTDSAWLG</sequence>
<proteinExistence type="predicted"/>
<reference evidence="3" key="1">
    <citation type="submission" date="2022-08" db="EMBL/GenBank/DDBJ databases">
        <title>Mycobacterium kiyosense sp. nov., scotochromogenic slow-glowing species isolated from respiratory specimens.</title>
        <authorList>
            <person name="Fukano H."/>
            <person name="Kazumi Y."/>
            <person name="Sakagami N."/>
            <person name="Ato M."/>
            <person name="Mitarai S."/>
            <person name="Hoshino Y."/>
        </authorList>
    </citation>
    <scope>NUCLEOTIDE SEQUENCE</scope>
    <source>
        <strain evidence="3">1413</strain>
        <strain evidence="2">SRL2020-028</strain>
    </source>
</reference>
<evidence type="ECO:0000313" key="3">
    <source>
        <dbReference type="EMBL" id="GLD30570.1"/>
    </source>
</evidence>
<dbReference type="GeneID" id="83630088"/>
<dbReference type="AlphaFoldDB" id="A0A9P3UUD5"/>
<evidence type="ECO:0000256" key="1">
    <source>
        <dbReference type="SAM" id="MobiDB-lite"/>
    </source>
</evidence>
<dbReference type="Proteomes" id="UP001064782">
    <property type="component" value="Unassembled WGS sequence"/>
</dbReference>
<name>A0A9P3UUD5_9MYCO</name>